<evidence type="ECO:0000313" key="10">
    <source>
        <dbReference type="Proteomes" id="UP000316253"/>
    </source>
</evidence>
<dbReference type="PANTHER" id="PTHR30562">
    <property type="entry name" value="UVRC/OXIDOREDUCTASE"/>
    <property type="match status" value="1"/>
</dbReference>
<organism evidence="9 10">
    <name type="scientific">Candidatus Berkelbacteria bacterium Gr01-1014_85</name>
    <dbReference type="NCBI Taxonomy" id="2017150"/>
    <lineage>
        <taxon>Bacteria</taxon>
        <taxon>Candidatus Berkelbacteria</taxon>
    </lineage>
</organism>
<name>A0A554JDS5_9BACT</name>
<evidence type="ECO:0000256" key="3">
    <source>
        <dbReference type="ARBA" id="ARBA00022769"/>
    </source>
</evidence>
<feature type="domain" description="UVR" evidence="6">
    <location>
        <begin position="198"/>
        <end position="233"/>
    </location>
</feature>
<dbReference type="Gene3D" id="4.10.860.10">
    <property type="entry name" value="UVR domain"/>
    <property type="match status" value="1"/>
</dbReference>
<gene>
    <name evidence="9" type="ORF">CEO22_93</name>
</gene>
<evidence type="ECO:0008006" key="11">
    <source>
        <dbReference type="Google" id="ProtNLM"/>
    </source>
</evidence>
<dbReference type="SMART" id="SM00465">
    <property type="entry name" value="GIYc"/>
    <property type="match status" value="1"/>
</dbReference>
<dbReference type="SUPFAM" id="SSF82771">
    <property type="entry name" value="GIY-YIG endonuclease"/>
    <property type="match status" value="1"/>
</dbReference>
<keyword evidence="2" id="KW-0227">DNA damage</keyword>
<protein>
    <recommendedName>
        <fullName evidence="11">Excinuclease ABC subunit C</fullName>
    </recommendedName>
</protein>
<dbReference type="Pfam" id="PF02151">
    <property type="entry name" value="UVR"/>
    <property type="match status" value="1"/>
</dbReference>
<dbReference type="InterPro" id="IPR001943">
    <property type="entry name" value="UVR_dom"/>
</dbReference>
<keyword evidence="4" id="KW-0267">Excision nuclease</keyword>
<dbReference type="Gene3D" id="3.30.420.340">
    <property type="entry name" value="UvrC, RNAse H endonuclease domain"/>
    <property type="match status" value="1"/>
</dbReference>
<evidence type="ECO:0000259" key="8">
    <source>
        <dbReference type="PROSITE" id="PS50165"/>
    </source>
</evidence>
<dbReference type="PROSITE" id="PS50164">
    <property type="entry name" value="GIY_YIG"/>
    <property type="match status" value="1"/>
</dbReference>
<dbReference type="EMBL" id="VMFD01000006">
    <property type="protein sequence ID" value="TSC66451.1"/>
    <property type="molecule type" value="Genomic_DNA"/>
</dbReference>
<dbReference type="GO" id="GO:0006289">
    <property type="term" value="P:nucleotide-excision repair"/>
    <property type="evidence" value="ECO:0007669"/>
    <property type="project" value="InterPro"/>
</dbReference>
<feature type="domain" description="UvrC family homology region profile" evidence="8">
    <location>
        <begin position="194"/>
        <end position="342"/>
    </location>
</feature>
<proteinExistence type="predicted"/>
<evidence type="ECO:0000259" key="7">
    <source>
        <dbReference type="PROSITE" id="PS50164"/>
    </source>
</evidence>
<dbReference type="Proteomes" id="UP000316253">
    <property type="component" value="Unassembled WGS sequence"/>
</dbReference>
<dbReference type="InterPro" id="IPR035901">
    <property type="entry name" value="GIY-YIG_endonuc_sf"/>
</dbReference>
<evidence type="ECO:0000256" key="4">
    <source>
        <dbReference type="ARBA" id="ARBA00022881"/>
    </source>
</evidence>
<evidence type="ECO:0000313" key="9">
    <source>
        <dbReference type="EMBL" id="TSC66451.1"/>
    </source>
</evidence>
<dbReference type="InterPro" id="IPR050066">
    <property type="entry name" value="UvrABC_protein_C"/>
</dbReference>
<dbReference type="Pfam" id="PF01541">
    <property type="entry name" value="GIY-YIG"/>
    <property type="match status" value="1"/>
</dbReference>
<dbReference type="CDD" id="cd10434">
    <property type="entry name" value="GIY-YIG_UvrC_Cho"/>
    <property type="match status" value="1"/>
</dbReference>
<accession>A0A554JDS5</accession>
<sequence length="408" mass="46899">MSLNRRLIWQNLPDSPGVYLFEDQTGQVIYVGKATSLKNRVASYFTGIKTGKTAELVAHIDRLRIKTTETPLEALFLEADLIKKYRPSYNIKGLDDKSFLHIIITNEPYPRVLLSRQTDPEFALAKRVYGPYLQAYSARVGLDILRQIFPFRHSLTTKRACLNCQLTRQPEVCTGELPLATYRENIRGLELFLKGQKKRLIKELKNQMEERAKAEEYEAAGQIRNQLFALTHLNDMALLSKKINFSGSLENEQGLVPERIEAYDIANLNGQYAVGSLVSFQNGEIDKSGYRRFKIKTVSQANDVAMLLEVLTRRLNHPEWPLPDLIMLDGGQGQFNAIKRLLNEKKLNIDLIAFAKGRDRRGETIIGADPKVKYKLELLWALRDEAHRFANTYYQKLHRRQFQGRKEA</sequence>
<reference evidence="9 10" key="1">
    <citation type="submission" date="2017-08" db="EMBL/GenBank/DDBJ databases">
        <title>Mechanisms for carbon and nitrogen cycling indicate functional differentiation within the Candidate Phyla Radiation.</title>
        <authorList>
            <person name="Danczak R.E."/>
            <person name="Johnston M.D."/>
            <person name="Kenah C."/>
            <person name="Slattery M."/>
            <person name="Wrighton K.C."/>
            <person name="Wilkins M.J."/>
        </authorList>
    </citation>
    <scope>NUCLEOTIDE SEQUENCE [LARGE SCALE GENOMIC DNA]</scope>
    <source>
        <strain evidence="9">Gr01-1014_85</strain>
    </source>
</reference>
<keyword evidence="3" id="KW-0228">DNA excision</keyword>
<dbReference type="SUPFAM" id="SSF46600">
    <property type="entry name" value="C-terminal UvrC-binding domain of UvrB"/>
    <property type="match status" value="1"/>
</dbReference>
<feature type="domain" description="GIY-YIG" evidence="7">
    <location>
        <begin position="14"/>
        <end position="91"/>
    </location>
</feature>
<dbReference type="InterPro" id="IPR036876">
    <property type="entry name" value="UVR_dom_sf"/>
</dbReference>
<dbReference type="InterPro" id="IPR038476">
    <property type="entry name" value="UvrC_RNase_H_dom_sf"/>
</dbReference>
<dbReference type="InterPro" id="IPR001162">
    <property type="entry name" value="UvrC_RNase_H_dom"/>
</dbReference>
<evidence type="ECO:0000256" key="2">
    <source>
        <dbReference type="ARBA" id="ARBA00022763"/>
    </source>
</evidence>
<dbReference type="InterPro" id="IPR000305">
    <property type="entry name" value="GIY-YIG_endonuc"/>
</dbReference>
<dbReference type="AlphaFoldDB" id="A0A554JDS5"/>
<evidence type="ECO:0000256" key="1">
    <source>
        <dbReference type="ARBA" id="ARBA00022490"/>
    </source>
</evidence>
<evidence type="ECO:0000256" key="5">
    <source>
        <dbReference type="ARBA" id="ARBA00023204"/>
    </source>
</evidence>
<dbReference type="GO" id="GO:0009380">
    <property type="term" value="C:excinuclease repair complex"/>
    <property type="evidence" value="ECO:0007669"/>
    <property type="project" value="TreeGrafter"/>
</dbReference>
<dbReference type="InterPro" id="IPR047296">
    <property type="entry name" value="GIY-YIG_UvrC_Cho"/>
</dbReference>
<comment type="caution">
    <text evidence="9">The sequence shown here is derived from an EMBL/GenBank/DDBJ whole genome shotgun (WGS) entry which is preliminary data.</text>
</comment>
<dbReference type="PANTHER" id="PTHR30562:SF1">
    <property type="entry name" value="UVRABC SYSTEM PROTEIN C"/>
    <property type="match status" value="1"/>
</dbReference>
<evidence type="ECO:0000259" key="6">
    <source>
        <dbReference type="PROSITE" id="PS50151"/>
    </source>
</evidence>
<dbReference type="GO" id="GO:0009381">
    <property type="term" value="F:excinuclease ABC activity"/>
    <property type="evidence" value="ECO:0007669"/>
    <property type="project" value="InterPro"/>
</dbReference>
<dbReference type="FunFam" id="3.40.1440.10:FF:000001">
    <property type="entry name" value="UvrABC system protein C"/>
    <property type="match status" value="1"/>
</dbReference>
<dbReference type="Pfam" id="PF08459">
    <property type="entry name" value="UvrC_RNaseH_dom"/>
    <property type="match status" value="1"/>
</dbReference>
<dbReference type="PROSITE" id="PS50165">
    <property type="entry name" value="UVRC"/>
    <property type="match status" value="1"/>
</dbReference>
<keyword evidence="1" id="KW-0963">Cytoplasm</keyword>
<dbReference type="PROSITE" id="PS50151">
    <property type="entry name" value="UVR"/>
    <property type="match status" value="1"/>
</dbReference>
<keyword evidence="5" id="KW-0234">DNA repair</keyword>
<dbReference type="Gene3D" id="3.40.1440.10">
    <property type="entry name" value="GIY-YIG endonuclease"/>
    <property type="match status" value="1"/>
</dbReference>